<evidence type="ECO:0000313" key="5">
    <source>
        <dbReference type="Proteomes" id="UP000068196"/>
    </source>
</evidence>
<keyword evidence="2 4" id="KW-0418">Kinase</keyword>
<name>A0A0U4W2X5_9BACT</name>
<dbReference type="InterPro" id="IPR003836">
    <property type="entry name" value="Glucokinase"/>
</dbReference>
<reference evidence="5" key="2">
    <citation type="journal article" date="2016" name="Int. J. Syst. Evol. Microbiol.">
        <title>Caldimicrobium thiodismutans sp. nov., a sulfur-disproportionating bacterium isolated from a hot spring.</title>
        <authorList>
            <person name="Kojima H."/>
            <person name="Umezawa K."/>
            <person name="Fukui M."/>
        </authorList>
    </citation>
    <scope>NUCLEOTIDE SEQUENCE [LARGE SCALE GENOMIC DNA]</scope>
    <source>
        <strain evidence="5">TF1</strain>
    </source>
</reference>
<proteinExistence type="inferred from homology"/>
<dbReference type="SUPFAM" id="SSF53067">
    <property type="entry name" value="Actin-like ATPase domain"/>
    <property type="match status" value="1"/>
</dbReference>
<dbReference type="InterPro" id="IPR043129">
    <property type="entry name" value="ATPase_NBD"/>
</dbReference>
<keyword evidence="5" id="KW-1185">Reference proteome</keyword>
<evidence type="ECO:0000256" key="1">
    <source>
        <dbReference type="ARBA" id="ARBA00022679"/>
    </source>
</evidence>
<accession>A0A0U4W2X5</accession>
<dbReference type="GO" id="GO:0005524">
    <property type="term" value="F:ATP binding"/>
    <property type="evidence" value="ECO:0007669"/>
    <property type="project" value="InterPro"/>
</dbReference>
<dbReference type="EMBL" id="AP014945">
    <property type="protein sequence ID" value="BAU23437.1"/>
    <property type="molecule type" value="Genomic_DNA"/>
</dbReference>
<protein>
    <submittedName>
        <fullName evidence="4">Glucokinase</fullName>
    </submittedName>
</protein>
<dbReference type="GO" id="GO:0005829">
    <property type="term" value="C:cytosol"/>
    <property type="evidence" value="ECO:0007669"/>
    <property type="project" value="TreeGrafter"/>
</dbReference>
<evidence type="ECO:0000256" key="2">
    <source>
        <dbReference type="ARBA" id="ARBA00022777"/>
    </source>
</evidence>
<dbReference type="PANTHER" id="PTHR47690:SF1">
    <property type="entry name" value="GLUCOKINASE"/>
    <property type="match status" value="1"/>
</dbReference>
<dbReference type="GO" id="GO:0006096">
    <property type="term" value="P:glycolytic process"/>
    <property type="evidence" value="ECO:0007669"/>
    <property type="project" value="InterPro"/>
</dbReference>
<sequence>MSKYWIIGDIGGTSSRLALLSLPQNKFNQLKIYKNQNFSNLQEILSIFLKEIGHLDELSLFLALAGPVLAGEVKITNLNWTVKAKDLKKVFPFQRIIMVNDLYALAGSIFLLSKGDILEIKKGKNLKPYPKAFLAVGTGLGIAFLLSKNPLKILASEGGHTPFPAQSREEFEFLENLSHHGLKGTYEEVLSGRALANWYFFYSKERLTPEEISTKAKNGDPLALKVIEKIFSILGRICYEIAVTLQPFGGIYLGGGVLQNLKNFFEDPYFKQRFLEEFYFTEKLRTLLERIPIYLILHPFPGLLGAQTILRSQLKK</sequence>
<comment type="similarity">
    <text evidence="3">Belongs to the bacterial glucokinase family.</text>
</comment>
<dbReference type="KEGG" id="cthi:THC_1056"/>
<dbReference type="Proteomes" id="UP000068196">
    <property type="component" value="Chromosome"/>
</dbReference>
<dbReference type="GO" id="GO:0004340">
    <property type="term" value="F:glucokinase activity"/>
    <property type="evidence" value="ECO:0007669"/>
    <property type="project" value="InterPro"/>
</dbReference>
<dbReference type="Gene3D" id="3.30.420.40">
    <property type="match status" value="1"/>
</dbReference>
<dbReference type="GO" id="GO:0005536">
    <property type="term" value="F:D-glucose binding"/>
    <property type="evidence" value="ECO:0007669"/>
    <property type="project" value="InterPro"/>
</dbReference>
<evidence type="ECO:0000313" key="4">
    <source>
        <dbReference type="EMBL" id="BAU23437.1"/>
    </source>
</evidence>
<dbReference type="Pfam" id="PF02685">
    <property type="entry name" value="Glucokinase"/>
    <property type="match status" value="1"/>
</dbReference>
<dbReference type="PANTHER" id="PTHR47690">
    <property type="entry name" value="GLUCOKINASE"/>
    <property type="match status" value="1"/>
</dbReference>
<dbReference type="CDD" id="cd24008">
    <property type="entry name" value="ASKHA_NBD_GLK"/>
    <property type="match status" value="1"/>
</dbReference>
<keyword evidence="1" id="KW-0808">Transferase</keyword>
<evidence type="ECO:0000256" key="3">
    <source>
        <dbReference type="RuleBase" id="RU004046"/>
    </source>
</evidence>
<organism evidence="4 5">
    <name type="scientific">Caldimicrobium thiodismutans</name>
    <dbReference type="NCBI Taxonomy" id="1653476"/>
    <lineage>
        <taxon>Bacteria</taxon>
        <taxon>Pseudomonadati</taxon>
        <taxon>Thermodesulfobacteriota</taxon>
        <taxon>Thermodesulfobacteria</taxon>
        <taxon>Thermodesulfobacteriales</taxon>
        <taxon>Thermodesulfobacteriaceae</taxon>
        <taxon>Caldimicrobium</taxon>
    </lineage>
</organism>
<dbReference type="Gene3D" id="3.40.367.20">
    <property type="match status" value="1"/>
</dbReference>
<dbReference type="STRING" id="1653476.THC_1056"/>
<dbReference type="RefSeq" id="WP_068514358.1">
    <property type="nucleotide sequence ID" value="NZ_AP014945.1"/>
</dbReference>
<dbReference type="InterPro" id="IPR050201">
    <property type="entry name" value="Bacterial_glucokinase"/>
</dbReference>
<dbReference type="OrthoDB" id="9800595at2"/>
<dbReference type="AlphaFoldDB" id="A0A0U4W2X5"/>
<gene>
    <name evidence="4" type="ORF">THC_1056</name>
</gene>
<reference evidence="4 5" key="1">
    <citation type="journal article" date="2016" name="Int. J. Syst. Evol. Microbiol.">
        <title>Caldimicrobium thiodismutans sp. nov., a sulfur-disproportionating bacterium isolated from a hot spring, and emended description of the genus Caldimicrobium.</title>
        <authorList>
            <person name="Kojima H."/>
            <person name="Umezawa K."/>
            <person name="Fukui M."/>
        </authorList>
    </citation>
    <scope>NUCLEOTIDE SEQUENCE [LARGE SCALE GENOMIC DNA]</scope>
    <source>
        <strain evidence="4 5">TF1</strain>
    </source>
</reference>